<evidence type="ECO:0000259" key="3">
    <source>
        <dbReference type="PROSITE" id="PS50157"/>
    </source>
</evidence>
<dbReference type="RefSeq" id="XP_033456837.1">
    <property type="nucleotide sequence ID" value="XM_033603389.1"/>
</dbReference>
<dbReference type="OrthoDB" id="3946271at2759"/>
<feature type="compositionally biased region" description="Basic and acidic residues" evidence="2">
    <location>
        <begin position="270"/>
        <end position="283"/>
    </location>
</feature>
<dbReference type="PROSITE" id="PS00028">
    <property type="entry name" value="ZINC_FINGER_C2H2_1"/>
    <property type="match status" value="1"/>
</dbReference>
<evidence type="ECO:0000256" key="1">
    <source>
        <dbReference type="PROSITE-ProRule" id="PRU00042"/>
    </source>
</evidence>
<dbReference type="AlphaFoldDB" id="A0A6J3LVL6"/>
<reference evidence="5" key="3">
    <citation type="submission" date="2025-08" db="UniProtKB">
        <authorList>
            <consortium name="RefSeq"/>
        </authorList>
    </citation>
    <scope>IDENTIFICATION</scope>
    <source>
        <strain evidence="5">CBS 342.82</strain>
    </source>
</reference>
<evidence type="ECO:0000256" key="2">
    <source>
        <dbReference type="SAM" id="MobiDB-lite"/>
    </source>
</evidence>
<feature type="domain" description="C2H2-type" evidence="3">
    <location>
        <begin position="23"/>
        <end position="53"/>
    </location>
</feature>
<dbReference type="SUPFAM" id="SSF57667">
    <property type="entry name" value="beta-beta-alpha zinc fingers"/>
    <property type="match status" value="1"/>
</dbReference>
<dbReference type="GeneID" id="54361189"/>
<evidence type="ECO:0000313" key="4">
    <source>
        <dbReference type="Proteomes" id="UP000504637"/>
    </source>
</evidence>
<name>A0A6J3LVL6_9PEZI</name>
<dbReference type="Proteomes" id="UP000504637">
    <property type="component" value="Unplaced"/>
</dbReference>
<dbReference type="InterPro" id="IPR036236">
    <property type="entry name" value="Znf_C2H2_sf"/>
</dbReference>
<keyword evidence="1" id="KW-0863">Zinc-finger</keyword>
<gene>
    <name evidence="5" type="ORF">K489DRAFT_373037</name>
</gene>
<reference evidence="5" key="2">
    <citation type="submission" date="2020-04" db="EMBL/GenBank/DDBJ databases">
        <authorList>
            <consortium name="NCBI Genome Project"/>
        </authorList>
    </citation>
    <scope>NUCLEOTIDE SEQUENCE</scope>
    <source>
        <strain evidence="5">CBS 342.82</strain>
    </source>
</reference>
<protein>
    <recommendedName>
        <fullName evidence="3">C2H2-type domain-containing protein</fullName>
    </recommendedName>
</protein>
<keyword evidence="1" id="KW-0479">Metal-binding</keyword>
<dbReference type="GO" id="GO:0008270">
    <property type="term" value="F:zinc ion binding"/>
    <property type="evidence" value="ECO:0007669"/>
    <property type="project" value="UniProtKB-KW"/>
</dbReference>
<dbReference type="InterPro" id="IPR013087">
    <property type="entry name" value="Znf_C2H2_type"/>
</dbReference>
<keyword evidence="4" id="KW-1185">Reference proteome</keyword>
<accession>A0A6J3LVL6</accession>
<keyword evidence="1" id="KW-0862">Zinc</keyword>
<dbReference type="PROSITE" id="PS50157">
    <property type="entry name" value="ZINC_FINGER_C2H2_2"/>
    <property type="match status" value="1"/>
</dbReference>
<dbReference type="Gene3D" id="3.30.160.60">
    <property type="entry name" value="Classic Zinc Finger"/>
    <property type="match status" value="2"/>
</dbReference>
<sequence length="297" mass="33793">MKVPHAPGHRQVTPKPKLKQNRHPCTWEGCHRMFACPHNVRQHIREAHTGERPYACEICAAAGKSKAFKRPGVLNRHLRLVHHMVVETNRARKESSDRSVQRTQLVRCDTPMNPHDQEQIQQTVQMIEPTTPVFNRSSSESTWSYHHMPAEIDINIPFFGEHKTAGFLNGHDLFNLSYDMPSLQVGSSEVWAQMNALVAMQPPAPTHPIHDYHNRQLHPNADHMLIHSTHANNTTSMAWSQGAQSYNPFAGTELPSLDSLPRLQHSRNNSSEDDHSHGTIKTEDLFSSMQHGMGWMM</sequence>
<organism evidence="5">
    <name type="scientific">Dissoconium aciculare CBS 342.82</name>
    <dbReference type="NCBI Taxonomy" id="1314786"/>
    <lineage>
        <taxon>Eukaryota</taxon>
        <taxon>Fungi</taxon>
        <taxon>Dikarya</taxon>
        <taxon>Ascomycota</taxon>
        <taxon>Pezizomycotina</taxon>
        <taxon>Dothideomycetes</taxon>
        <taxon>Dothideomycetidae</taxon>
        <taxon>Mycosphaerellales</taxon>
        <taxon>Dissoconiaceae</taxon>
        <taxon>Dissoconium</taxon>
    </lineage>
</organism>
<feature type="region of interest" description="Disordered" evidence="2">
    <location>
        <begin position="250"/>
        <end position="283"/>
    </location>
</feature>
<proteinExistence type="predicted"/>
<evidence type="ECO:0000313" key="5">
    <source>
        <dbReference type="RefSeq" id="XP_033456837.1"/>
    </source>
</evidence>
<feature type="region of interest" description="Disordered" evidence="2">
    <location>
        <begin position="1"/>
        <end position="22"/>
    </location>
</feature>
<reference evidence="5" key="1">
    <citation type="submission" date="2020-01" db="EMBL/GenBank/DDBJ databases">
        <authorList>
            <consortium name="DOE Joint Genome Institute"/>
            <person name="Haridas S."/>
            <person name="Albert R."/>
            <person name="Binder M."/>
            <person name="Bloem J."/>
            <person name="Labutti K."/>
            <person name="Salamov A."/>
            <person name="Andreopoulos B."/>
            <person name="Baker S.E."/>
            <person name="Barry K."/>
            <person name="Bills G."/>
            <person name="Bluhm B.H."/>
            <person name="Cannon C."/>
            <person name="Castanera R."/>
            <person name="Culley D.E."/>
            <person name="Daum C."/>
            <person name="Ezra D."/>
            <person name="Gonzalez J.B."/>
            <person name="Henrissat B."/>
            <person name="Kuo A."/>
            <person name="Liang C."/>
            <person name="Lipzen A."/>
            <person name="Lutzoni F."/>
            <person name="Magnuson J."/>
            <person name="Mondo S."/>
            <person name="Nolan M."/>
            <person name="Ohm R."/>
            <person name="Pangilinan J."/>
            <person name="Park H.-J."/>
            <person name="Ramirez L."/>
            <person name="Alfaro M."/>
            <person name="Sun H."/>
            <person name="Tritt A."/>
            <person name="Yoshinaga Y."/>
            <person name="Zwiers L.-H."/>
            <person name="Turgeon B.G."/>
            <person name="Goodwin S.B."/>
            <person name="Spatafora J.W."/>
            <person name="Crous P.W."/>
            <person name="Grigoriev I.V."/>
        </authorList>
    </citation>
    <scope>NUCLEOTIDE SEQUENCE</scope>
    <source>
        <strain evidence="5">CBS 342.82</strain>
    </source>
</reference>
<dbReference type="SMART" id="SM00355">
    <property type="entry name" value="ZnF_C2H2"/>
    <property type="match status" value="2"/>
</dbReference>